<sequence length="109" mass="11719">MAEKVLVEFALEDGTAFLVEVEESEDTSTAIEKVALPSGKEIAKAQKTFSEAIDNIKPVVASLNNKFKDLGPKEMEVKFGVKLSADAGAILTSVGGEVTFEVTVKWNKD</sequence>
<evidence type="ECO:0000313" key="2">
    <source>
        <dbReference type="EMBL" id="GCL37719.1"/>
    </source>
</evidence>
<reference evidence="3" key="1">
    <citation type="submission" date="2019-02" db="EMBL/GenBank/DDBJ databases">
        <title>Draft genome sequence of Sphaerospermopsis reniformis NIES-1949.</title>
        <authorList>
            <person name="Yamaguchi H."/>
            <person name="Suzuki S."/>
            <person name="Kawachi M."/>
        </authorList>
    </citation>
    <scope>NUCLEOTIDE SEQUENCE [LARGE SCALE GENOMIC DNA]</scope>
    <source>
        <strain evidence="3">NIES-1949</strain>
    </source>
</reference>
<dbReference type="Proteomes" id="UP000300142">
    <property type="component" value="Unassembled WGS sequence"/>
</dbReference>
<name>A0A479ZYE2_9CYAN</name>
<comment type="caution">
    <text evidence="2">The sequence shown here is derived from an EMBL/GenBank/DDBJ whole genome shotgun (WGS) entry which is preliminary data.</text>
</comment>
<evidence type="ECO:0000313" key="3">
    <source>
        <dbReference type="Proteomes" id="UP000300142"/>
    </source>
</evidence>
<organism evidence="2 3">
    <name type="scientific">Sphaerospermopsis reniformis</name>
    <dbReference type="NCBI Taxonomy" id="531300"/>
    <lineage>
        <taxon>Bacteria</taxon>
        <taxon>Bacillati</taxon>
        <taxon>Cyanobacteriota</taxon>
        <taxon>Cyanophyceae</taxon>
        <taxon>Nostocales</taxon>
        <taxon>Aphanizomenonaceae</taxon>
        <taxon>Sphaerospermopsis</taxon>
    </lineage>
</organism>
<dbReference type="EMBL" id="BJCE01000093">
    <property type="protein sequence ID" value="GCL37719.1"/>
    <property type="molecule type" value="Genomic_DNA"/>
</dbReference>
<proteinExistence type="predicted"/>
<accession>A0A479ZYE2</accession>
<gene>
    <name evidence="2" type="ORF">SR1949_28300</name>
</gene>
<dbReference type="InterPro" id="IPR045794">
    <property type="entry name" value="Trypco1"/>
</dbReference>
<keyword evidence="3" id="KW-1185">Reference proteome</keyword>
<feature type="domain" description="Trypsin-co-occurring" evidence="1">
    <location>
        <begin position="9"/>
        <end position="108"/>
    </location>
</feature>
<dbReference type="AlphaFoldDB" id="A0A479ZYE2"/>
<dbReference type="NCBIfam" id="NF041216">
    <property type="entry name" value="CU044_2847_fam"/>
    <property type="match status" value="1"/>
</dbReference>
<dbReference type="Pfam" id="PF19493">
    <property type="entry name" value="Trypco1"/>
    <property type="match status" value="1"/>
</dbReference>
<protein>
    <recommendedName>
        <fullName evidence="1">Trypsin-co-occurring domain-containing protein</fullName>
    </recommendedName>
</protein>
<evidence type="ECO:0000259" key="1">
    <source>
        <dbReference type="Pfam" id="PF19493"/>
    </source>
</evidence>
<dbReference type="RefSeq" id="WP_137667814.1">
    <property type="nucleotide sequence ID" value="NZ_BJCE01000093.1"/>
</dbReference>